<name>A0A9P5LID3_9HYPO</name>
<protein>
    <submittedName>
        <fullName evidence="2">Uncharacterized protein</fullName>
    </submittedName>
</protein>
<dbReference type="OrthoDB" id="10267207at2759"/>
<dbReference type="EMBL" id="JAANBB010000076">
    <property type="protein sequence ID" value="KAF7551528.1"/>
    <property type="molecule type" value="Genomic_DNA"/>
</dbReference>
<evidence type="ECO:0000256" key="1">
    <source>
        <dbReference type="SAM" id="MobiDB-lite"/>
    </source>
</evidence>
<feature type="region of interest" description="Disordered" evidence="1">
    <location>
        <begin position="171"/>
        <end position="194"/>
    </location>
</feature>
<dbReference type="AlphaFoldDB" id="A0A9P5LID3"/>
<gene>
    <name evidence="2" type="ORF">G7Z17_g4928</name>
</gene>
<feature type="compositionally biased region" description="Basic and acidic residues" evidence="1">
    <location>
        <begin position="181"/>
        <end position="194"/>
    </location>
</feature>
<feature type="region of interest" description="Disordered" evidence="1">
    <location>
        <begin position="1"/>
        <end position="55"/>
    </location>
</feature>
<comment type="caution">
    <text evidence="2">The sequence shown here is derived from an EMBL/GenBank/DDBJ whole genome shotgun (WGS) entry which is preliminary data.</text>
</comment>
<organism evidence="2 3">
    <name type="scientific">Cylindrodendrum hubeiense</name>
    <dbReference type="NCBI Taxonomy" id="595255"/>
    <lineage>
        <taxon>Eukaryota</taxon>
        <taxon>Fungi</taxon>
        <taxon>Dikarya</taxon>
        <taxon>Ascomycota</taxon>
        <taxon>Pezizomycotina</taxon>
        <taxon>Sordariomycetes</taxon>
        <taxon>Hypocreomycetidae</taxon>
        <taxon>Hypocreales</taxon>
        <taxon>Nectriaceae</taxon>
        <taxon>Cylindrodendrum</taxon>
    </lineage>
</organism>
<keyword evidence="3" id="KW-1185">Reference proteome</keyword>
<dbReference type="Proteomes" id="UP000722485">
    <property type="component" value="Unassembled WGS sequence"/>
</dbReference>
<accession>A0A9P5LID3</accession>
<sequence length="332" mass="34825">MNGIKRVCTPSFRQTTEPSGSSAAPTDRSLACSSSTSPPTSPCTSITNGRRGTWPMLNYTPELDPAKPSPSPSPLDAWLATADRLERIRTGGARKGGAIHGRIAWDGIGPYETVETRMRGNGDDDGADSHALPPFLCMRIEGTRYTNGFRELTWAVDLGEGQLDAMRRAGKVETRLPAQQERSREGREGGESTERYGAHAGWLAGVAAGVSIAAENYTAALASPGPGLCPSHPHTPSSLPPSADPSSSLCPGGGASRRGHRGGRRGLWSVVCGFWVVALLGCSSHSHTPSGAKLHSTPSSPLSAPSPGLRRRWDETTRHGSNGVAKGDEGTG</sequence>
<evidence type="ECO:0000313" key="2">
    <source>
        <dbReference type="EMBL" id="KAF7551528.1"/>
    </source>
</evidence>
<evidence type="ECO:0000313" key="3">
    <source>
        <dbReference type="Proteomes" id="UP000722485"/>
    </source>
</evidence>
<feature type="region of interest" description="Disordered" evidence="1">
    <location>
        <begin position="228"/>
        <end position="262"/>
    </location>
</feature>
<feature type="region of interest" description="Disordered" evidence="1">
    <location>
        <begin position="287"/>
        <end position="332"/>
    </location>
</feature>
<feature type="compositionally biased region" description="Polar residues" evidence="1">
    <location>
        <begin position="11"/>
        <end position="24"/>
    </location>
</feature>
<feature type="compositionally biased region" description="Low complexity" evidence="1">
    <location>
        <begin position="32"/>
        <end position="45"/>
    </location>
</feature>
<feature type="compositionally biased region" description="Low complexity" evidence="1">
    <location>
        <begin position="296"/>
        <end position="307"/>
    </location>
</feature>
<proteinExistence type="predicted"/>
<reference evidence="2" key="1">
    <citation type="submission" date="2020-03" db="EMBL/GenBank/DDBJ databases">
        <title>Draft Genome Sequence of Cylindrodendrum hubeiense.</title>
        <authorList>
            <person name="Buettner E."/>
            <person name="Kellner H."/>
        </authorList>
    </citation>
    <scope>NUCLEOTIDE SEQUENCE</scope>
    <source>
        <strain evidence="2">IHI 201604</strain>
    </source>
</reference>